<reference evidence="1 2" key="1">
    <citation type="journal article" date="2021" name="Nat. Plants">
        <title>The Taxus genome provides insights into paclitaxel biosynthesis.</title>
        <authorList>
            <person name="Xiong X."/>
            <person name="Gou J."/>
            <person name="Liao Q."/>
            <person name="Li Y."/>
            <person name="Zhou Q."/>
            <person name="Bi G."/>
            <person name="Li C."/>
            <person name="Du R."/>
            <person name="Wang X."/>
            <person name="Sun T."/>
            <person name="Guo L."/>
            <person name="Liang H."/>
            <person name="Lu P."/>
            <person name="Wu Y."/>
            <person name="Zhang Z."/>
            <person name="Ro D.K."/>
            <person name="Shang Y."/>
            <person name="Huang S."/>
            <person name="Yan J."/>
        </authorList>
    </citation>
    <scope>NUCLEOTIDE SEQUENCE [LARGE SCALE GENOMIC DNA]</scope>
    <source>
        <strain evidence="1">Ta-2019</strain>
    </source>
</reference>
<evidence type="ECO:0000313" key="2">
    <source>
        <dbReference type="Proteomes" id="UP000824469"/>
    </source>
</evidence>
<accession>A0AA38G4E7</accession>
<evidence type="ECO:0000313" key="1">
    <source>
        <dbReference type="EMBL" id="KAH9316171.1"/>
    </source>
</evidence>
<feature type="non-terminal residue" evidence="1">
    <location>
        <position position="134"/>
    </location>
</feature>
<gene>
    <name evidence="1" type="ORF">KI387_024798</name>
</gene>
<proteinExistence type="predicted"/>
<dbReference type="Proteomes" id="UP000824469">
    <property type="component" value="Unassembled WGS sequence"/>
</dbReference>
<organism evidence="1 2">
    <name type="scientific">Taxus chinensis</name>
    <name type="common">Chinese yew</name>
    <name type="synonym">Taxus wallichiana var. chinensis</name>
    <dbReference type="NCBI Taxonomy" id="29808"/>
    <lineage>
        <taxon>Eukaryota</taxon>
        <taxon>Viridiplantae</taxon>
        <taxon>Streptophyta</taxon>
        <taxon>Embryophyta</taxon>
        <taxon>Tracheophyta</taxon>
        <taxon>Spermatophyta</taxon>
        <taxon>Pinopsida</taxon>
        <taxon>Pinidae</taxon>
        <taxon>Conifers II</taxon>
        <taxon>Cupressales</taxon>
        <taxon>Taxaceae</taxon>
        <taxon>Taxus</taxon>
    </lineage>
</organism>
<protein>
    <submittedName>
        <fullName evidence="1">Uncharacterized protein</fullName>
    </submittedName>
</protein>
<keyword evidence="2" id="KW-1185">Reference proteome</keyword>
<dbReference type="AlphaFoldDB" id="A0AA38G4E7"/>
<comment type="caution">
    <text evidence="1">The sequence shown here is derived from an EMBL/GenBank/DDBJ whole genome shotgun (WGS) entry which is preliminary data.</text>
</comment>
<feature type="non-terminal residue" evidence="1">
    <location>
        <position position="1"/>
    </location>
</feature>
<dbReference type="EMBL" id="JAHRHJ020000005">
    <property type="protein sequence ID" value="KAH9316171.1"/>
    <property type="molecule type" value="Genomic_DNA"/>
</dbReference>
<sequence>VSSGAELQKLWLHWQCGVIPELGSSCKNLLDGPHHSKIQPERILLNVTTVDVSSGAELQKLWLHWQCGVTPELVSSCKNLLDGPHHSKIQPDRILLNVTTVDVSVTFCTQGFLKNGIRFGPVLISWQHSSSVSP</sequence>
<name>A0AA38G4E7_TAXCH</name>